<comment type="similarity">
    <text evidence="3 12">Belongs to the glycosyltransferase 31 family.</text>
</comment>
<evidence type="ECO:0000256" key="3">
    <source>
        <dbReference type="ARBA" id="ARBA00008661"/>
    </source>
</evidence>
<dbReference type="FunFam" id="3.90.550.50:FF:000027">
    <property type="entry name" value="Hexosyltransferase"/>
    <property type="match status" value="1"/>
</dbReference>
<evidence type="ECO:0000256" key="7">
    <source>
        <dbReference type="ARBA" id="ARBA00022968"/>
    </source>
</evidence>
<keyword evidence="5" id="KW-0808">Transferase</keyword>
<feature type="region of interest" description="Disordered" evidence="13">
    <location>
        <begin position="73"/>
        <end position="128"/>
    </location>
</feature>
<dbReference type="AlphaFoldDB" id="A0ABD1XWC5"/>
<feature type="compositionally biased region" description="Polar residues" evidence="13">
    <location>
        <begin position="80"/>
        <end position="92"/>
    </location>
</feature>
<evidence type="ECO:0000256" key="10">
    <source>
        <dbReference type="ARBA" id="ARBA00023136"/>
    </source>
</evidence>
<dbReference type="PANTHER" id="PTHR11214">
    <property type="entry name" value="BETA-1,3-N-ACETYLGLUCOSAMINYLTRANSFERASE"/>
    <property type="match status" value="1"/>
</dbReference>
<evidence type="ECO:0000256" key="5">
    <source>
        <dbReference type="ARBA" id="ARBA00022679"/>
    </source>
</evidence>
<keyword evidence="11 12" id="KW-0464">Manganese</keyword>
<dbReference type="PANTHER" id="PTHR11214:SF351">
    <property type="entry name" value="BETA-1,3-GALACTOSYLTRANSFERASE PVG3"/>
    <property type="match status" value="1"/>
</dbReference>
<organism evidence="14 15">
    <name type="scientific">Riccia fluitans</name>
    <dbReference type="NCBI Taxonomy" id="41844"/>
    <lineage>
        <taxon>Eukaryota</taxon>
        <taxon>Viridiplantae</taxon>
        <taxon>Streptophyta</taxon>
        <taxon>Embryophyta</taxon>
        <taxon>Marchantiophyta</taxon>
        <taxon>Marchantiopsida</taxon>
        <taxon>Marchantiidae</taxon>
        <taxon>Marchantiales</taxon>
        <taxon>Ricciaceae</taxon>
        <taxon>Riccia</taxon>
    </lineage>
</organism>
<dbReference type="EMBL" id="JBHFFA010000007">
    <property type="protein sequence ID" value="KAL2613249.1"/>
    <property type="molecule type" value="Genomic_DNA"/>
</dbReference>
<dbReference type="GO" id="GO:0016757">
    <property type="term" value="F:glycosyltransferase activity"/>
    <property type="evidence" value="ECO:0007669"/>
    <property type="project" value="UniProtKB-KW"/>
</dbReference>
<accession>A0ABD1XWC5</accession>
<comment type="caution">
    <text evidence="14">The sequence shown here is derived from an EMBL/GenBank/DDBJ whole genome shotgun (WGS) entry which is preliminary data.</text>
</comment>
<keyword evidence="4 12" id="KW-0328">Glycosyltransferase</keyword>
<comment type="subcellular location">
    <subcellularLocation>
        <location evidence="1 12">Golgi apparatus membrane</location>
        <topology evidence="1 12">Single-pass type II membrane protein</topology>
    </subcellularLocation>
</comment>
<comment type="cofactor">
    <cofactor evidence="12">
        <name>Mn(2+)</name>
        <dbReference type="ChEBI" id="CHEBI:29035"/>
    </cofactor>
</comment>
<name>A0ABD1XWC5_9MARC</name>
<evidence type="ECO:0000313" key="15">
    <source>
        <dbReference type="Proteomes" id="UP001605036"/>
    </source>
</evidence>
<evidence type="ECO:0000256" key="13">
    <source>
        <dbReference type="SAM" id="MobiDB-lite"/>
    </source>
</evidence>
<evidence type="ECO:0000256" key="4">
    <source>
        <dbReference type="ARBA" id="ARBA00022676"/>
    </source>
</evidence>
<evidence type="ECO:0000256" key="2">
    <source>
        <dbReference type="ARBA" id="ARBA00004922"/>
    </source>
</evidence>
<reference evidence="14 15" key="1">
    <citation type="submission" date="2024-09" db="EMBL/GenBank/DDBJ databases">
        <title>Chromosome-scale assembly of Riccia fluitans.</title>
        <authorList>
            <person name="Paukszto L."/>
            <person name="Sawicki J."/>
            <person name="Karawczyk K."/>
            <person name="Piernik-Szablinska J."/>
            <person name="Szczecinska M."/>
            <person name="Mazdziarz M."/>
        </authorList>
    </citation>
    <scope>NUCLEOTIDE SEQUENCE [LARGE SCALE GENOMIC DNA]</scope>
    <source>
        <strain evidence="14">Rf_01</strain>
        <tissue evidence="14">Aerial parts of the thallus</tissue>
    </source>
</reference>
<dbReference type="GO" id="GO:0000139">
    <property type="term" value="C:Golgi membrane"/>
    <property type="evidence" value="ECO:0007669"/>
    <property type="project" value="UniProtKB-SubCell"/>
</dbReference>
<dbReference type="InterPro" id="IPR002659">
    <property type="entry name" value="Glyco_trans_31"/>
</dbReference>
<keyword evidence="8 12" id="KW-1133">Transmembrane helix</keyword>
<sequence length="387" mass="43981">MIESDTPRRPRKSQGFQIPNVVFLAASIGLGSLMTLGLLLYVSVVTNPALLDYLLPQHRSCMETRKYSIELPDAEEDQLSTKQPNVTSSLMVTSRGEKKDRKLEHDEITGEPSEVPFKLKTSSHSPDSDSHKPLFSILIGIMTTAKKTERRHLLRIAYRAQTTQLADVEVKFVIGKMQDEADKILVGMENLVYGDIIELDCQENMNHGKTFTFFSSVSEMAEPNSSGMGKGRSYNYVMKTDDDSYVRVDNLARHLSPLARTDLYYGYVLPCENQDPYQWYMAGMGYVISWDLVEWIRESPLVRNNTDGTEDKLVGQWLNEGGKAKNRVNDKPLFYDHPAFGGKCSHELVSETILIHQVKTLDRWAHVLTFFEGDRLNVSLSKPYFIH</sequence>
<comment type="pathway">
    <text evidence="2">Protein modification; protein glycosylation.</text>
</comment>
<dbReference type="Gene3D" id="3.90.550.50">
    <property type="match status" value="1"/>
</dbReference>
<evidence type="ECO:0000256" key="8">
    <source>
        <dbReference type="ARBA" id="ARBA00022989"/>
    </source>
</evidence>
<evidence type="ECO:0000256" key="6">
    <source>
        <dbReference type="ARBA" id="ARBA00022692"/>
    </source>
</evidence>
<feature type="transmembrane region" description="Helical" evidence="12">
    <location>
        <begin position="21"/>
        <end position="42"/>
    </location>
</feature>
<keyword evidence="7 12" id="KW-0735">Signal-anchor</keyword>
<evidence type="ECO:0000313" key="14">
    <source>
        <dbReference type="EMBL" id="KAL2613249.1"/>
    </source>
</evidence>
<evidence type="ECO:0000256" key="1">
    <source>
        <dbReference type="ARBA" id="ARBA00004323"/>
    </source>
</evidence>
<keyword evidence="10 12" id="KW-0472">Membrane</keyword>
<keyword evidence="9 12" id="KW-0333">Golgi apparatus</keyword>
<dbReference type="Proteomes" id="UP001605036">
    <property type="component" value="Unassembled WGS sequence"/>
</dbReference>
<dbReference type="Pfam" id="PF01762">
    <property type="entry name" value="Galactosyl_T"/>
    <property type="match status" value="1"/>
</dbReference>
<gene>
    <name evidence="14" type="ORF">R1flu_024941</name>
</gene>
<evidence type="ECO:0000256" key="9">
    <source>
        <dbReference type="ARBA" id="ARBA00023034"/>
    </source>
</evidence>
<evidence type="ECO:0000256" key="11">
    <source>
        <dbReference type="ARBA" id="ARBA00023211"/>
    </source>
</evidence>
<keyword evidence="6 12" id="KW-0812">Transmembrane</keyword>
<evidence type="ECO:0000256" key="12">
    <source>
        <dbReference type="RuleBase" id="RU363063"/>
    </source>
</evidence>
<protein>
    <recommendedName>
        <fullName evidence="12">Hexosyltransferase</fullName>
        <ecNumber evidence="12">2.4.1.-</ecNumber>
    </recommendedName>
</protein>
<dbReference type="EC" id="2.4.1.-" evidence="12"/>
<keyword evidence="15" id="KW-1185">Reference proteome</keyword>
<feature type="compositionally biased region" description="Basic and acidic residues" evidence="13">
    <location>
        <begin position="95"/>
        <end position="108"/>
    </location>
</feature>
<proteinExistence type="inferred from homology"/>